<evidence type="ECO:0000256" key="1">
    <source>
        <dbReference type="ARBA" id="ARBA00007569"/>
    </source>
</evidence>
<reference evidence="4" key="1">
    <citation type="submission" date="2018-05" db="EMBL/GenBank/DDBJ databases">
        <authorList>
            <person name="Lanie J.A."/>
            <person name="Ng W.-L."/>
            <person name="Kazmierczak K.M."/>
            <person name="Andrzejewski T.M."/>
            <person name="Davidsen T.M."/>
            <person name="Wayne K.J."/>
            <person name="Tettelin H."/>
            <person name="Glass J.I."/>
            <person name="Rusch D."/>
            <person name="Podicherti R."/>
            <person name="Tsui H.-C.T."/>
            <person name="Winkler M.E."/>
        </authorList>
    </citation>
    <scope>NUCLEOTIDE SEQUENCE</scope>
</reference>
<protein>
    <recommendedName>
        <fullName evidence="3">NADH:ubiquinone oxidoreductase 30kDa subunit domain-containing protein</fullName>
    </recommendedName>
</protein>
<dbReference type="GO" id="GO:0016651">
    <property type="term" value="F:oxidoreductase activity, acting on NAD(P)H"/>
    <property type="evidence" value="ECO:0007669"/>
    <property type="project" value="InterPro"/>
</dbReference>
<evidence type="ECO:0000313" key="4">
    <source>
        <dbReference type="EMBL" id="SVA72657.1"/>
    </source>
</evidence>
<sequence length="138" mass="15594">MAEAIESGVTGSVIKSDNSDVWVEPHTIVEVCKILKNPTGLDFSYLLSISAVDYIENFELVYHLISMRNNYSGIVKLSCSGRLEPSVPSVIEVWQGADLQEREIWDLMGIKFEGHPNLKRILLWEGFEGHPLRKDYLG</sequence>
<dbReference type="Gene3D" id="3.30.460.80">
    <property type="entry name" value="NADH:ubiquinone oxidoreductase, 30kDa subunit"/>
    <property type="match status" value="1"/>
</dbReference>
<dbReference type="PANTHER" id="PTHR10884">
    <property type="entry name" value="NADH DEHYDROGENASE UBIQUINONE IRON-SULFUR PROTEIN 3"/>
    <property type="match status" value="1"/>
</dbReference>
<evidence type="ECO:0000259" key="3">
    <source>
        <dbReference type="Pfam" id="PF00329"/>
    </source>
</evidence>
<comment type="similarity">
    <text evidence="1">Belongs to the complex I 30 kDa subunit family.</text>
</comment>
<dbReference type="EMBL" id="UINC01017509">
    <property type="protein sequence ID" value="SVA72657.1"/>
    <property type="molecule type" value="Genomic_DNA"/>
</dbReference>
<feature type="domain" description="NADH:ubiquinone oxidoreductase 30kDa subunit" evidence="3">
    <location>
        <begin position="21"/>
        <end position="136"/>
    </location>
</feature>
<gene>
    <name evidence="4" type="ORF">METZ01_LOCUS125511</name>
</gene>
<proteinExistence type="inferred from homology"/>
<keyword evidence="2" id="KW-0813">Transport</keyword>
<dbReference type="GO" id="GO:0008137">
    <property type="term" value="F:NADH dehydrogenase (ubiquinone) activity"/>
    <property type="evidence" value="ECO:0007669"/>
    <property type="project" value="InterPro"/>
</dbReference>
<name>A0A381Y8B8_9ZZZZ</name>
<dbReference type="InterPro" id="IPR001268">
    <property type="entry name" value="NADH_UbQ_OxRdtase_30kDa_su"/>
</dbReference>
<evidence type="ECO:0000256" key="2">
    <source>
        <dbReference type="ARBA" id="ARBA00022448"/>
    </source>
</evidence>
<organism evidence="4">
    <name type="scientific">marine metagenome</name>
    <dbReference type="NCBI Taxonomy" id="408172"/>
    <lineage>
        <taxon>unclassified sequences</taxon>
        <taxon>metagenomes</taxon>
        <taxon>ecological metagenomes</taxon>
    </lineage>
</organism>
<dbReference type="InterPro" id="IPR020396">
    <property type="entry name" value="NADH_UbQ_OxRdtase_CS"/>
</dbReference>
<dbReference type="SUPFAM" id="SSF143243">
    <property type="entry name" value="Nqo5-like"/>
    <property type="match status" value="1"/>
</dbReference>
<accession>A0A381Y8B8</accession>
<dbReference type="InterPro" id="IPR010218">
    <property type="entry name" value="NADH_DH_suC"/>
</dbReference>
<dbReference type="Pfam" id="PF00329">
    <property type="entry name" value="Complex1_30kDa"/>
    <property type="match status" value="1"/>
</dbReference>
<dbReference type="PANTHER" id="PTHR10884:SF14">
    <property type="entry name" value="NADH DEHYDROGENASE [UBIQUINONE] IRON-SULFUR PROTEIN 3, MITOCHONDRIAL"/>
    <property type="match status" value="1"/>
</dbReference>
<dbReference type="AlphaFoldDB" id="A0A381Y8B8"/>
<dbReference type="PROSITE" id="PS00542">
    <property type="entry name" value="COMPLEX1_30K"/>
    <property type="match status" value="1"/>
</dbReference>
<dbReference type="NCBIfam" id="TIGR01961">
    <property type="entry name" value="NuoC_fam"/>
    <property type="match status" value="1"/>
</dbReference>
<dbReference type="InterPro" id="IPR037232">
    <property type="entry name" value="NADH_quin_OxRdtase_su_C/D-like"/>
</dbReference>